<organism evidence="9 10">
    <name type="scientific">Sphingomonas alba</name>
    <dbReference type="NCBI Taxonomy" id="2908208"/>
    <lineage>
        <taxon>Bacteria</taxon>
        <taxon>Pseudomonadati</taxon>
        <taxon>Pseudomonadota</taxon>
        <taxon>Alphaproteobacteria</taxon>
        <taxon>Sphingomonadales</taxon>
        <taxon>Sphingomonadaceae</taxon>
        <taxon>Sphingomonas</taxon>
    </lineage>
</organism>
<dbReference type="RefSeq" id="WP_249847257.1">
    <property type="nucleotide sequence ID" value="NZ_JAMGBD010000001.1"/>
</dbReference>
<evidence type="ECO:0000259" key="8">
    <source>
        <dbReference type="PROSITE" id="PS50885"/>
    </source>
</evidence>
<evidence type="ECO:0000256" key="2">
    <source>
        <dbReference type="ARBA" id="ARBA00012438"/>
    </source>
</evidence>
<evidence type="ECO:0000313" key="9">
    <source>
        <dbReference type="EMBL" id="MCL6683328.1"/>
    </source>
</evidence>
<dbReference type="InterPro" id="IPR003660">
    <property type="entry name" value="HAMP_dom"/>
</dbReference>
<comment type="catalytic activity">
    <reaction evidence="1">
        <text>ATP + protein L-histidine = ADP + protein N-phospho-L-histidine.</text>
        <dbReference type="EC" id="2.7.13.3"/>
    </reaction>
</comment>
<dbReference type="InterPro" id="IPR011495">
    <property type="entry name" value="Sig_transdc_His_kin_sub2_dim/P"/>
</dbReference>
<dbReference type="Pfam" id="PF07568">
    <property type="entry name" value="HisKA_2"/>
    <property type="match status" value="1"/>
</dbReference>
<dbReference type="EMBL" id="JAMGBD010000001">
    <property type="protein sequence ID" value="MCL6683328.1"/>
    <property type="molecule type" value="Genomic_DNA"/>
</dbReference>
<dbReference type="PANTHER" id="PTHR41523:SF8">
    <property type="entry name" value="ETHYLENE RESPONSE SENSOR PROTEIN"/>
    <property type="match status" value="1"/>
</dbReference>
<evidence type="ECO:0000256" key="7">
    <source>
        <dbReference type="ARBA" id="ARBA00022840"/>
    </source>
</evidence>
<evidence type="ECO:0000256" key="5">
    <source>
        <dbReference type="ARBA" id="ARBA00022741"/>
    </source>
</evidence>
<feature type="domain" description="HAMP" evidence="8">
    <location>
        <begin position="255"/>
        <end position="308"/>
    </location>
</feature>
<keyword evidence="3" id="KW-0597">Phosphoprotein</keyword>
<dbReference type="SMART" id="SM00304">
    <property type="entry name" value="HAMP"/>
    <property type="match status" value="1"/>
</dbReference>
<dbReference type="Gene3D" id="3.30.450.20">
    <property type="entry name" value="PAS domain"/>
    <property type="match status" value="1"/>
</dbReference>
<dbReference type="Pfam" id="PF00672">
    <property type="entry name" value="HAMP"/>
    <property type="match status" value="1"/>
</dbReference>
<keyword evidence="7" id="KW-0067">ATP-binding</keyword>
<dbReference type="Proteomes" id="UP001165363">
    <property type="component" value="Unassembled WGS sequence"/>
</dbReference>
<evidence type="ECO:0000256" key="4">
    <source>
        <dbReference type="ARBA" id="ARBA00022679"/>
    </source>
</evidence>
<keyword evidence="4" id="KW-0808">Transferase</keyword>
<evidence type="ECO:0000256" key="6">
    <source>
        <dbReference type="ARBA" id="ARBA00022777"/>
    </source>
</evidence>
<name>A0ABT0RL18_9SPHN</name>
<evidence type="ECO:0000256" key="1">
    <source>
        <dbReference type="ARBA" id="ARBA00000085"/>
    </source>
</evidence>
<comment type="caution">
    <text evidence="9">The sequence shown here is derived from an EMBL/GenBank/DDBJ whole genome shotgun (WGS) entry which is preliminary data.</text>
</comment>
<gene>
    <name evidence="9" type="ORF">LZ536_05350</name>
</gene>
<reference evidence="9" key="1">
    <citation type="submission" date="2022-05" db="EMBL/GenBank/DDBJ databases">
        <authorList>
            <person name="Jo J.-H."/>
            <person name="Im W.-T."/>
        </authorList>
    </citation>
    <scope>NUCLEOTIDE SEQUENCE</scope>
    <source>
        <strain evidence="9">SE158</strain>
    </source>
</reference>
<dbReference type="EC" id="2.7.13.3" evidence="2"/>
<accession>A0ABT0RL18</accession>
<keyword evidence="6" id="KW-0418">Kinase</keyword>
<proteinExistence type="predicted"/>
<evidence type="ECO:0000313" key="10">
    <source>
        <dbReference type="Proteomes" id="UP001165363"/>
    </source>
</evidence>
<dbReference type="PANTHER" id="PTHR41523">
    <property type="entry name" value="TWO-COMPONENT SYSTEM SENSOR PROTEIN"/>
    <property type="match status" value="1"/>
</dbReference>
<evidence type="ECO:0000256" key="3">
    <source>
        <dbReference type="ARBA" id="ARBA00022553"/>
    </source>
</evidence>
<sequence>MDERPSQFDRLPTGTKLLLILSAALLPLGLALAWAARDSLHDANIANREASEEQGRAVARAIESLIARNALALSVAANGAFHDNSDDPCGNAAQSLAVTPAIANRFTIRDTNGKLLCAHGNFEPRREETLVAPGDIRLWVSRQDNAVDYRVGVAGGMATGDVTVDALRAAAAEVSKDIDELVVTDGGSQLAIIESHRAASTAQPLRGRHRIGSGQLEVHTAVNVDHTTIFDQVAMMLPILMWVVAALLSWYLVRRSLIQPLGRLTSAVTAYQPGDTLELPEKLGPAAEIRELGQAFERAVARIEESERHMAEALEGQRRLVREVHHRVKNNLQVVASLLNIHGRSATMPEARAAYAAIGRRVDALSVVHRNHFAEVEESRGISLRPLLVELSATLRASAPDDAKATPIQLDVDHLYTTQDAAVAAAFFVTEVVEFAMLDQPGQPIEIELRRISELVAHLTISSNALTPAKDGDAQRQQFSRIIGGLARQLRSPLDERMGRLSVDIPVFPD</sequence>
<protein>
    <recommendedName>
        <fullName evidence="2">histidine kinase</fullName>
        <ecNumber evidence="2">2.7.13.3</ecNumber>
    </recommendedName>
</protein>
<keyword evidence="5" id="KW-0547">Nucleotide-binding</keyword>
<dbReference type="PROSITE" id="PS50885">
    <property type="entry name" value="HAMP"/>
    <property type="match status" value="1"/>
</dbReference>
<keyword evidence="10" id="KW-1185">Reference proteome</keyword>